<dbReference type="RefSeq" id="WP_089097237.1">
    <property type="nucleotide sequence ID" value="NZ_NDYL01000001.1"/>
</dbReference>
<keyword evidence="2" id="KW-1185">Reference proteome</keyword>
<protein>
    <recommendedName>
        <fullName evidence="3">Terminase</fullName>
    </recommendedName>
</protein>
<dbReference type="AlphaFoldDB" id="A0A226QRX5"/>
<reference evidence="1 2" key="1">
    <citation type="submission" date="2017-04" db="EMBL/GenBank/DDBJ databases">
        <title>The genome sequence of Parageobacillus galactosidasius DSM 18751.</title>
        <authorList>
            <person name="Ramaloko W.T."/>
            <person name="Koen N."/>
            <person name="Polliack S."/>
            <person name="Aliyu H."/>
            <person name="Lebre P."/>
            <person name="Mohr T."/>
            <person name="Oswald F."/>
            <person name="Zwick M."/>
            <person name="Neumann A."/>
            <person name="Syldatk C."/>
            <person name="Cowan D."/>
            <person name="De Maayer P."/>
        </authorList>
    </citation>
    <scope>NUCLEOTIDE SEQUENCE [LARGE SCALE GENOMIC DNA]</scope>
    <source>
        <strain evidence="1 2">DSM 18751</strain>
    </source>
</reference>
<evidence type="ECO:0000313" key="1">
    <source>
        <dbReference type="EMBL" id="OXB94784.1"/>
    </source>
</evidence>
<organism evidence="1 2">
    <name type="scientific">Parageobacillus galactosidasius</name>
    <dbReference type="NCBI Taxonomy" id="883812"/>
    <lineage>
        <taxon>Bacteria</taxon>
        <taxon>Bacillati</taxon>
        <taxon>Bacillota</taxon>
        <taxon>Bacilli</taxon>
        <taxon>Bacillales</taxon>
        <taxon>Anoxybacillaceae</taxon>
        <taxon>Parageobacillus</taxon>
    </lineage>
</organism>
<gene>
    <name evidence="1" type="ORF">B9L23_07945</name>
</gene>
<sequence>MELVTYYIENVLPHIERQRVMNCVRPKYRLIADQWKEFHESQASSVVCIGGRQVGKTHNLLLRAILQNDLNAIIISNIPRYLLLHFLSMLDSSIQINYVKEQEHWVALRLFGRVFHFIHPRRIRRGMRFDPCAVYYDEPELYDNELSNIRYILAPFCRQEIAVGSICKPESTYFKKWYEEAEKKIRIYYEI</sequence>
<accession>A0A226QRX5</accession>
<evidence type="ECO:0008006" key="3">
    <source>
        <dbReference type="Google" id="ProtNLM"/>
    </source>
</evidence>
<evidence type="ECO:0000313" key="2">
    <source>
        <dbReference type="Proteomes" id="UP000198394"/>
    </source>
</evidence>
<name>A0A226QRX5_9BACL</name>
<proteinExistence type="predicted"/>
<dbReference type="EMBL" id="NDYL01000001">
    <property type="protein sequence ID" value="OXB94784.1"/>
    <property type="molecule type" value="Genomic_DNA"/>
</dbReference>
<comment type="caution">
    <text evidence="1">The sequence shown here is derived from an EMBL/GenBank/DDBJ whole genome shotgun (WGS) entry which is preliminary data.</text>
</comment>
<dbReference type="Proteomes" id="UP000198394">
    <property type="component" value="Unassembled WGS sequence"/>
</dbReference>